<feature type="coiled-coil region" evidence="2">
    <location>
        <begin position="85"/>
        <end position="122"/>
    </location>
</feature>
<dbReference type="Pfam" id="PF03368">
    <property type="entry name" value="Dicer_dimer"/>
    <property type="match status" value="1"/>
</dbReference>
<dbReference type="CDD" id="cd19856">
    <property type="entry name" value="DSRM_Kanadaptin"/>
    <property type="match status" value="1"/>
</dbReference>
<sequence>MEHPSLSRHHAVIQYSGGGTEEFPRGWYLYDLDSTHGTWINKNKVPQKKFHRIHVDYVLKFGGSTRLFILQGPDTDRQEESELSVSEMKEQREKQLKEAELLRQAEMEEAERKAELIKQREELVGCSWGINENEEVEEDENAENPFAALEPENESLYINDPKKSLNSYFEREGLELPEYDFHEAGFGKWKCSIELPIDSPNGEPMVAEVVVSGKKKDAVVACALEACRILDKHGELRKSAQESRKKKGKNWEDDDFYDSDEDTYLDRTGVIEKKREMRKHKVGKSDQSTETYDTLMAKHEEITKEIEEIEAKLAHAKAQAAAMDSDDLDALDAYMSAIKSGMMDTKTKMKLKRQLMELKQEEQKVRKLVNIAKPASLPAASAQKPDIMKAGITTGIGKIKGPSSGKVVKKVVPVEKPKKRVEEEDESEEDEEDNQQQTIQSETKKESVKVQYNQDIEISTGKPKSTIGDTTTQNGQNEKVNSIKTNPRQKGPSLPLAAVLEKLQEEATEEENKMENSGEDKTMGKRKTVESSKSKSKRPKSDTGYSEDDPDYAVWLPPQNQSGDGKTHLNEKLGY</sequence>
<keyword evidence="6" id="KW-1185">Reference proteome</keyword>
<dbReference type="Gene3D" id="2.60.200.20">
    <property type="match status" value="1"/>
</dbReference>
<feature type="compositionally biased region" description="Acidic residues" evidence="3">
    <location>
        <begin position="423"/>
        <end position="434"/>
    </location>
</feature>
<evidence type="ECO:0000256" key="2">
    <source>
        <dbReference type="SAM" id="Coils"/>
    </source>
</evidence>
<dbReference type="Proteomes" id="UP000828390">
    <property type="component" value="Unassembled WGS sequence"/>
</dbReference>
<evidence type="ECO:0000259" key="4">
    <source>
        <dbReference type="PROSITE" id="PS50006"/>
    </source>
</evidence>
<reference evidence="5" key="1">
    <citation type="journal article" date="2019" name="bioRxiv">
        <title>The Genome of the Zebra Mussel, Dreissena polymorpha: A Resource for Invasive Species Research.</title>
        <authorList>
            <person name="McCartney M.A."/>
            <person name="Auch B."/>
            <person name="Kono T."/>
            <person name="Mallez S."/>
            <person name="Zhang Y."/>
            <person name="Obille A."/>
            <person name="Becker A."/>
            <person name="Abrahante J.E."/>
            <person name="Garbe J."/>
            <person name="Badalamenti J.P."/>
            <person name="Herman A."/>
            <person name="Mangelson H."/>
            <person name="Liachko I."/>
            <person name="Sullivan S."/>
            <person name="Sone E.D."/>
            <person name="Koren S."/>
            <person name="Silverstein K.A.T."/>
            <person name="Beckman K.B."/>
            <person name="Gohl D.M."/>
        </authorList>
    </citation>
    <scope>NUCLEOTIDE SEQUENCE</scope>
    <source>
        <strain evidence="5">Duluth1</strain>
        <tissue evidence="5">Whole animal</tissue>
    </source>
</reference>
<reference evidence="5" key="2">
    <citation type="submission" date="2020-11" db="EMBL/GenBank/DDBJ databases">
        <authorList>
            <person name="McCartney M.A."/>
            <person name="Auch B."/>
            <person name="Kono T."/>
            <person name="Mallez S."/>
            <person name="Becker A."/>
            <person name="Gohl D.M."/>
            <person name="Silverstein K.A.T."/>
            <person name="Koren S."/>
            <person name="Bechman K.B."/>
            <person name="Herman A."/>
            <person name="Abrahante J.E."/>
            <person name="Garbe J."/>
        </authorList>
    </citation>
    <scope>NUCLEOTIDE SEQUENCE</scope>
    <source>
        <strain evidence="5">Duluth1</strain>
        <tissue evidence="5">Whole animal</tissue>
    </source>
</reference>
<proteinExistence type="predicted"/>
<accession>A0A9D3YFX7</accession>
<feature type="compositionally biased region" description="Basic and acidic residues" evidence="3">
    <location>
        <begin position="412"/>
        <end position="422"/>
    </location>
</feature>
<feature type="compositionally biased region" description="Low complexity" evidence="3">
    <location>
        <begin position="394"/>
        <end position="406"/>
    </location>
</feature>
<organism evidence="5 6">
    <name type="scientific">Dreissena polymorpha</name>
    <name type="common">Zebra mussel</name>
    <name type="synonym">Mytilus polymorpha</name>
    <dbReference type="NCBI Taxonomy" id="45954"/>
    <lineage>
        <taxon>Eukaryota</taxon>
        <taxon>Metazoa</taxon>
        <taxon>Spiralia</taxon>
        <taxon>Lophotrochozoa</taxon>
        <taxon>Mollusca</taxon>
        <taxon>Bivalvia</taxon>
        <taxon>Autobranchia</taxon>
        <taxon>Heteroconchia</taxon>
        <taxon>Euheterodonta</taxon>
        <taxon>Imparidentia</taxon>
        <taxon>Neoheterodontei</taxon>
        <taxon>Myida</taxon>
        <taxon>Dreissenoidea</taxon>
        <taxon>Dreissenidae</taxon>
        <taxon>Dreissena</taxon>
    </lineage>
</organism>
<name>A0A9D3YFX7_DREPO</name>
<dbReference type="InterPro" id="IPR005034">
    <property type="entry name" value="Dicer_dimerisation"/>
</dbReference>
<feature type="domain" description="FHA" evidence="4">
    <location>
        <begin position="1"/>
        <end position="45"/>
    </location>
</feature>
<dbReference type="AlphaFoldDB" id="A0A9D3YFX7"/>
<feature type="compositionally biased region" description="Basic and acidic residues" evidence="3">
    <location>
        <begin position="565"/>
        <end position="575"/>
    </location>
</feature>
<dbReference type="InterPro" id="IPR050923">
    <property type="entry name" value="Cell_Proc_Reg/RNA_Proc"/>
</dbReference>
<comment type="caution">
    <text evidence="5">The sequence shown here is derived from an EMBL/GenBank/DDBJ whole genome shotgun (WGS) entry which is preliminary data.</text>
</comment>
<dbReference type="Pfam" id="PF00498">
    <property type="entry name" value="FHA"/>
    <property type="match status" value="1"/>
</dbReference>
<evidence type="ECO:0000313" key="5">
    <source>
        <dbReference type="EMBL" id="KAH3699321.1"/>
    </source>
</evidence>
<evidence type="ECO:0000256" key="1">
    <source>
        <dbReference type="ARBA" id="ARBA00022801"/>
    </source>
</evidence>
<keyword evidence="1" id="KW-0378">Hydrolase</keyword>
<dbReference type="InterPro" id="IPR038248">
    <property type="entry name" value="Dicer_dimer_sf"/>
</dbReference>
<dbReference type="InterPro" id="IPR000253">
    <property type="entry name" value="FHA_dom"/>
</dbReference>
<feature type="region of interest" description="Disordered" evidence="3">
    <location>
        <begin position="394"/>
        <end position="575"/>
    </location>
</feature>
<gene>
    <name evidence="5" type="ORF">DPMN_074277</name>
</gene>
<evidence type="ECO:0000256" key="3">
    <source>
        <dbReference type="SAM" id="MobiDB-lite"/>
    </source>
</evidence>
<dbReference type="InterPro" id="IPR008984">
    <property type="entry name" value="SMAD_FHA_dom_sf"/>
</dbReference>
<feature type="compositionally biased region" description="Polar residues" evidence="3">
    <location>
        <begin position="467"/>
        <end position="488"/>
    </location>
</feature>
<feature type="compositionally biased region" description="Basic and acidic residues" evidence="3">
    <location>
        <begin position="502"/>
        <end position="533"/>
    </location>
</feature>
<dbReference type="EMBL" id="JAIWYP010000015">
    <property type="protein sequence ID" value="KAH3699321.1"/>
    <property type="molecule type" value="Genomic_DNA"/>
</dbReference>
<dbReference type="Gene3D" id="3.30.160.380">
    <property type="entry name" value="Dicer dimerisation domain"/>
    <property type="match status" value="1"/>
</dbReference>
<evidence type="ECO:0000313" key="6">
    <source>
        <dbReference type="Proteomes" id="UP000828390"/>
    </source>
</evidence>
<dbReference type="SUPFAM" id="SSF49879">
    <property type="entry name" value="SMAD/FHA domain"/>
    <property type="match status" value="1"/>
</dbReference>
<feature type="coiled-coil region" evidence="2">
    <location>
        <begin position="292"/>
        <end position="371"/>
    </location>
</feature>
<keyword evidence="2" id="KW-0175">Coiled coil</keyword>
<dbReference type="GO" id="GO:0016891">
    <property type="term" value="F:RNA endonuclease activity producing 5'-phosphomonoesters, hydrolytic mechanism"/>
    <property type="evidence" value="ECO:0007669"/>
    <property type="project" value="InterPro"/>
</dbReference>
<dbReference type="PANTHER" id="PTHR23308">
    <property type="entry name" value="NUCLEAR INHIBITOR OF PROTEIN PHOSPHATASE-1"/>
    <property type="match status" value="1"/>
</dbReference>
<protein>
    <recommendedName>
        <fullName evidence="4">FHA domain-containing protein</fullName>
    </recommendedName>
</protein>
<dbReference type="PROSITE" id="PS50006">
    <property type="entry name" value="FHA_DOMAIN"/>
    <property type="match status" value="1"/>
</dbReference>